<evidence type="ECO:0000313" key="1">
    <source>
        <dbReference type="EMBL" id="MPA66526.1"/>
    </source>
</evidence>
<dbReference type="PANTHER" id="PTHR15663:SF6">
    <property type="entry name" value="COMM DOMAIN-CONTAINING PROTEIN-RELATED"/>
    <property type="match status" value="1"/>
</dbReference>
<accession>A0A5B7BE93</accession>
<protein>
    <submittedName>
        <fullName evidence="1">Uncharacterized protein</fullName>
    </submittedName>
</protein>
<reference evidence="1" key="1">
    <citation type="submission" date="2019-08" db="EMBL/GenBank/DDBJ databases">
        <title>Reference gene set and small RNA set construction with multiple tissues from Davidia involucrata Baill.</title>
        <authorList>
            <person name="Yang H."/>
            <person name="Zhou C."/>
            <person name="Li G."/>
            <person name="Wang J."/>
            <person name="Gao P."/>
            <person name="Wang M."/>
            <person name="Wang R."/>
            <person name="Zhao Y."/>
        </authorList>
    </citation>
    <scope>NUCLEOTIDE SEQUENCE</scope>
    <source>
        <tissue evidence="1">Mixed with DoveR01_LX</tissue>
    </source>
</reference>
<organism evidence="1">
    <name type="scientific">Davidia involucrata</name>
    <name type="common">Dove tree</name>
    <dbReference type="NCBI Taxonomy" id="16924"/>
    <lineage>
        <taxon>Eukaryota</taxon>
        <taxon>Viridiplantae</taxon>
        <taxon>Streptophyta</taxon>
        <taxon>Embryophyta</taxon>
        <taxon>Tracheophyta</taxon>
        <taxon>Spermatophyta</taxon>
        <taxon>Magnoliopsida</taxon>
        <taxon>eudicotyledons</taxon>
        <taxon>Gunneridae</taxon>
        <taxon>Pentapetalae</taxon>
        <taxon>asterids</taxon>
        <taxon>Cornales</taxon>
        <taxon>Nyssaceae</taxon>
        <taxon>Davidia</taxon>
    </lineage>
</organism>
<dbReference type="EMBL" id="GHES01035967">
    <property type="protein sequence ID" value="MPA66526.1"/>
    <property type="molecule type" value="Transcribed_RNA"/>
</dbReference>
<name>A0A5B7BE93_DAVIN</name>
<dbReference type="AlphaFoldDB" id="A0A5B7BE93"/>
<dbReference type="PANTHER" id="PTHR15663">
    <property type="entry name" value="COMM DOMAIN-CONTAINING PROTEIN 9"/>
    <property type="match status" value="1"/>
</dbReference>
<proteinExistence type="predicted"/>
<sequence length="279" mass="31494">MEEDTLLYLQLRKLSAIKSEEDLENILATLWRTRKTGLTNPEKSYVQSILNLHSLGEVDPVLACLRSLIRKCVHENFTGDDLLKMFPADLSLDLQSILILLFQKHQKQWKEEISRDQHFLQRTSFSHQVNAGLPPSFASIPSSEISATLWPRHDDSVAHFNRNNLGASTPIISETTLPHLAPMPPQCDVGPPDNLGILPRLKSMTWTLENRNTSSTNRVAVISLKLQDYTKSPLGEMEVKFQLTGDTLEAMLRSMTYISEQLSSFVGSSSGPLQKKQRR</sequence>
<dbReference type="InterPro" id="IPR037360">
    <property type="entry name" value="COMMD9"/>
</dbReference>
<gene>
    <name evidence="1" type="ORF">Din_035967</name>
</gene>